<dbReference type="Pfam" id="PF13683">
    <property type="entry name" value="rve_3"/>
    <property type="match status" value="1"/>
</dbReference>
<evidence type="ECO:0000259" key="1">
    <source>
        <dbReference type="PROSITE" id="PS50994"/>
    </source>
</evidence>
<gene>
    <name evidence="2" type="ORF">MasN3_23680</name>
</gene>
<dbReference type="InterPro" id="IPR024967">
    <property type="entry name" value="DNA-bd_IS481-type"/>
</dbReference>
<protein>
    <submittedName>
        <fullName evidence="2">IS481 family transposase</fullName>
    </submittedName>
</protein>
<dbReference type="PROSITE" id="PS50994">
    <property type="entry name" value="INTEGRASE"/>
    <property type="match status" value="1"/>
</dbReference>
<dbReference type="InterPro" id="IPR012337">
    <property type="entry name" value="RNaseH-like_sf"/>
</dbReference>
<dbReference type="Gene3D" id="1.10.10.60">
    <property type="entry name" value="Homeodomain-like"/>
    <property type="match status" value="1"/>
</dbReference>
<accession>A0ABM8C6L6</accession>
<dbReference type="EMBL" id="AP026966">
    <property type="protein sequence ID" value="BDT58874.1"/>
    <property type="molecule type" value="Genomic_DNA"/>
</dbReference>
<dbReference type="Gene3D" id="3.30.420.10">
    <property type="entry name" value="Ribonuclease H-like superfamily/Ribonuclease H"/>
    <property type="match status" value="1"/>
</dbReference>
<evidence type="ECO:0000313" key="3">
    <source>
        <dbReference type="Proteomes" id="UP001163336"/>
    </source>
</evidence>
<dbReference type="InterPro" id="IPR047656">
    <property type="entry name" value="IS481-like_transpos"/>
</dbReference>
<dbReference type="Pfam" id="PF13011">
    <property type="entry name" value="LZ_Tnp_IS481"/>
    <property type="match status" value="1"/>
</dbReference>
<dbReference type="Gene3D" id="1.10.10.10">
    <property type="entry name" value="Winged helix-like DNA-binding domain superfamily/Winged helix DNA-binding domain"/>
    <property type="match status" value="1"/>
</dbReference>
<dbReference type="NCBIfam" id="NF033577">
    <property type="entry name" value="transpos_IS481"/>
    <property type="match status" value="1"/>
</dbReference>
<dbReference type="SUPFAM" id="SSF53098">
    <property type="entry name" value="Ribonuclease H-like"/>
    <property type="match status" value="1"/>
</dbReference>
<evidence type="ECO:0000313" key="2">
    <source>
        <dbReference type="EMBL" id="BDT58874.1"/>
    </source>
</evidence>
<dbReference type="Proteomes" id="UP001163336">
    <property type="component" value="Chromosome"/>
</dbReference>
<dbReference type="PANTHER" id="PTHR35004:SF7">
    <property type="entry name" value="INTEGRASE PROTEIN"/>
    <property type="match status" value="1"/>
</dbReference>
<dbReference type="PANTHER" id="PTHR35004">
    <property type="entry name" value="TRANSPOSASE RV3428C-RELATED"/>
    <property type="match status" value="1"/>
</dbReference>
<reference evidence="2" key="1">
    <citation type="submission" date="2022-11" db="EMBL/GenBank/DDBJ databases">
        <title>Isolation and characterization of PLA-degrading bacterium Massilia sp. from Antarctic soil.</title>
        <authorList>
            <person name="Sato K."/>
            <person name="Gomez-Fuentes C."/>
            <person name="Ahmad S.A."/>
            <person name="Zulkharnain A."/>
        </authorList>
    </citation>
    <scope>NUCLEOTIDE SEQUENCE</scope>
    <source>
        <strain evidence="2">N-3</strain>
    </source>
</reference>
<dbReference type="InterPro" id="IPR036397">
    <property type="entry name" value="RNaseH_sf"/>
</dbReference>
<dbReference type="InterPro" id="IPR009057">
    <property type="entry name" value="Homeodomain-like_sf"/>
</dbReference>
<dbReference type="InterPro" id="IPR001584">
    <property type="entry name" value="Integrase_cat-core"/>
</dbReference>
<dbReference type="SUPFAM" id="SSF46689">
    <property type="entry name" value="Homeodomain-like"/>
    <property type="match status" value="1"/>
</dbReference>
<dbReference type="RefSeq" id="WP_281914318.1">
    <property type="nucleotide sequence ID" value="NZ_AP026966.1"/>
</dbReference>
<organism evidence="2 3">
    <name type="scientific">Massilia varians</name>
    <dbReference type="NCBI Taxonomy" id="457921"/>
    <lineage>
        <taxon>Bacteria</taxon>
        <taxon>Pseudomonadati</taxon>
        <taxon>Pseudomonadota</taxon>
        <taxon>Betaproteobacteria</taxon>
        <taxon>Burkholderiales</taxon>
        <taxon>Oxalobacteraceae</taxon>
        <taxon>Telluria group</taxon>
        <taxon>Massilia</taxon>
    </lineage>
</organism>
<feature type="domain" description="Integrase catalytic" evidence="1">
    <location>
        <begin position="128"/>
        <end position="308"/>
    </location>
</feature>
<dbReference type="InterPro" id="IPR036388">
    <property type="entry name" value="WH-like_DNA-bd_sf"/>
</dbReference>
<name>A0ABM8C6L6_9BURK</name>
<proteinExistence type="predicted"/>
<sequence>MNIHKNARLTFIRRVEMVEDVLKSRLPDSQAAQLYGVSAATVRKWVGRFLAEGKPGLVDRSSRPNCSPRAIDESKALTIVELRKKRMTQARIAEYLSLSKATVSRVLGRAGLARLSDLEPADPVKRYEHENPGDLIHIDTKKLGRIEKTGHRATGDRRDRSRGAGWEVLFVAVDDHARIAYTELHPDESQESACRFLANAHAYYCSLGAKPKRLLTDNGSAFRAKSFSRVCTGLDLKHRFTKPYRPQTNGKAERFIQSALREWAYGFVYKSSDERAATLREWIHHYNWHRPHQGISGKAPMSRLSTNRNNLLQLHITTSSKGCWQ</sequence>
<keyword evidence="3" id="KW-1185">Reference proteome</keyword>